<dbReference type="Proteomes" id="UP001139971">
    <property type="component" value="Unassembled WGS sequence"/>
</dbReference>
<feature type="domain" description="NodB homology" evidence="2">
    <location>
        <begin position="183"/>
        <end position="366"/>
    </location>
</feature>
<organism evidence="3 4">
    <name type="scientific">Tahibacter soli</name>
    <dbReference type="NCBI Taxonomy" id="2983605"/>
    <lineage>
        <taxon>Bacteria</taxon>
        <taxon>Pseudomonadati</taxon>
        <taxon>Pseudomonadota</taxon>
        <taxon>Gammaproteobacteria</taxon>
        <taxon>Lysobacterales</taxon>
        <taxon>Rhodanobacteraceae</taxon>
        <taxon>Tahibacter</taxon>
    </lineage>
</organism>
<accession>A0A9X3YIX1</accession>
<dbReference type="EMBL" id="JAOVZO020000017">
    <property type="protein sequence ID" value="MDC8013194.1"/>
    <property type="molecule type" value="Genomic_DNA"/>
</dbReference>
<sequence>MKRWMFGALCALAPAVHAAGPSAVATIDRALWPEATTTPAAFDRASRAEILAFAHALAESQNDGDDALKARLGIKEIDRASFERVRERLWKELARNYAAASKRCVKDDVFCAPAADAAALRALAQGFKAVPDAKYQAWYDSAAAFHRAYRDELLRLAALFGRTNSEIDTLNDNERRGEEVPDKQFELTFDDGPSRSGGTSDAVAAMLKQQSLSATFYVLGERLEERIKANAQPAALYEGQCVGMHGWTHKSHARWAEWQDSVSRVTALVKATMPNAYVPMFRPPYGQRTTDSGEWFKQQGLKVALWNIDSQDWSAKIDADQVGGRVLTLMLLWRRGVVLFHDVHPKAAKAVPWIVAQTKDAGVVFGDCRQYAK</sequence>
<dbReference type="Gene3D" id="3.20.20.370">
    <property type="entry name" value="Glycoside hydrolase/deacetylase"/>
    <property type="match status" value="1"/>
</dbReference>
<dbReference type="Pfam" id="PF01522">
    <property type="entry name" value="Polysacc_deac_1"/>
    <property type="match status" value="1"/>
</dbReference>
<keyword evidence="4" id="KW-1185">Reference proteome</keyword>
<dbReference type="GO" id="GO:0005975">
    <property type="term" value="P:carbohydrate metabolic process"/>
    <property type="evidence" value="ECO:0007669"/>
    <property type="project" value="InterPro"/>
</dbReference>
<evidence type="ECO:0000313" key="3">
    <source>
        <dbReference type="EMBL" id="MDC8013194.1"/>
    </source>
</evidence>
<dbReference type="GO" id="GO:0016810">
    <property type="term" value="F:hydrolase activity, acting on carbon-nitrogen (but not peptide) bonds"/>
    <property type="evidence" value="ECO:0007669"/>
    <property type="project" value="InterPro"/>
</dbReference>
<dbReference type="InterPro" id="IPR050248">
    <property type="entry name" value="Polysacc_deacetylase_ArnD"/>
</dbReference>
<dbReference type="PANTHER" id="PTHR10587">
    <property type="entry name" value="GLYCOSYL TRANSFERASE-RELATED"/>
    <property type="match status" value="1"/>
</dbReference>
<evidence type="ECO:0000256" key="1">
    <source>
        <dbReference type="SAM" id="SignalP"/>
    </source>
</evidence>
<proteinExistence type="predicted"/>
<gene>
    <name evidence="3" type="ORF">OD750_011660</name>
</gene>
<dbReference type="RefSeq" id="WP_263545407.1">
    <property type="nucleotide sequence ID" value="NZ_JAOVZO020000017.1"/>
</dbReference>
<dbReference type="SUPFAM" id="SSF88713">
    <property type="entry name" value="Glycoside hydrolase/deacetylase"/>
    <property type="match status" value="1"/>
</dbReference>
<comment type="caution">
    <text evidence="3">The sequence shown here is derived from an EMBL/GenBank/DDBJ whole genome shotgun (WGS) entry which is preliminary data.</text>
</comment>
<keyword evidence="1" id="KW-0732">Signal</keyword>
<name>A0A9X3YIX1_9GAMM</name>
<dbReference type="InterPro" id="IPR002509">
    <property type="entry name" value="NODB_dom"/>
</dbReference>
<dbReference type="AlphaFoldDB" id="A0A9X3YIX1"/>
<protein>
    <submittedName>
        <fullName evidence="3">Polysaccharide deacetylase family protein</fullName>
    </submittedName>
</protein>
<reference evidence="3" key="1">
    <citation type="submission" date="2023-02" db="EMBL/GenBank/DDBJ databases">
        <title>Tahibacter soli sp. nov. isolated from soil.</title>
        <authorList>
            <person name="Baek J.H."/>
            <person name="Lee J.K."/>
            <person name="Choi D.G."/>
            <person name="Jeon C.O."/>
        </authorList>
    </citation>
    <scope>NUCLEOTIDE SEQUENCE</scope>
    <source>
        <strain evidence="3">BL</strain>
    </source>
</reference>
<feature type="signal peptide" evidence="1">
    <location>
        <begin position="1"/>
        <end position="18"/>
    </location>
</feature>
<evidence type="ECO:0000313" key="4">
    <source>
        <dbReference type="Proteomes" id="UP001139971"/>
    </source>
</evidence>
<dbReference type="InterPro" id="IPR011330">
    <property type="entry name" value="Glyco_hydro/deAcase_b/a-brl"/>
</dbReference>
<dbReference type="PROSITE" id="PS51677">
    <property type="entry name" value="NODB"/>
    <property type="match status" value="1"/>
</dbReference>
<evidence type="ECO:0000259" key="2">
    <source>
        <dbReference type="PROSITE" id="PS51677"/>
    </source>
</evidence>
<feature type="chain" id="PRO_5041000955" evidence="1">
    <location>
        <begin position="19"/>
        <end position="373"/>
    </location>
</feature>
<dbReference type="CDD" id="cd10917">
    <property type="entry name" value="CE4_NodB_like_6s_7s"/>
    <property type="match status" value="1"/>
</dbReference>